<dbReference type="EMBL" id="PJCH01000006">
    <property type="protein sequence ID" value="PQA87602.1"/>
    <property type="molecule type" value="Genomic_DNA"/>
</dbReference>
<feature type="domain" description="SnoaL-like" evidence="1">
    <location>
        <begin position="7"/>
        <end position="113"/>
    </location>
</feature>
<gene>
    <name evidence="2" type="ORF">CW354_11010</name>
</gene>
<sequence length="127" mass="14812">MRREDFEDYIKAFNNADFEGFAKYYADNVEFVLGGRMRLSGRQAVVDFYREVKAHIDEHLEIIDLLVAPDGFAMHSRTTFKTVKDWPGFELWSTKAGDVRKIESIILYRLEDGFFKSIKSARFAQLS</sequence>
<dbReference type="SUPFAM" id="SSF54427">
    <property type="entry name" value="NTF2-like"/>
    <property type="match status" value="1"/>
</dbReference>
<comment type="caution">
    <text evidence="2">The sequence shown here is derived from an EMBL/GenBank/DDBJ whole genome shotgun (WGS) entry which is preliminary data.</text>
</comment>
<keyword evidence="3" id="KW-1185">Reference proteome</keyword>
<name>A0A2S7K531_9PROT</name>
<dbReference type="InterPro" id="IPR037401">
    <property type="entry name" value="SnoaL-like"/>
</dbReference>
<dbReference type="RefSeq" id="WP_104830140.1">
    <property type="nucleotide sequence ID" value="NZ_PJCH01000006.1"/>
</dbReference>
<reference evidence="2 3" key="1">
    <citation type="submission" date="2017-12" db="EMBL/GenBank/DDBJ databases">
        <authorList>
            <person name="Hurst M.R.H."/>
        </authorList>
    </citation>
    <scope>NUCLEOTIDE SEQUENCE [LARGE SCALE GENOMIC DNA]</scope>
    <source>
        <strain evidence="2 3">SY-3-19</strain>
    </source>
</reference>
<dbReference type="Proteomes" id="UP000239504">
    <property type="component" value="Unassembled WGS sequence"/>
</dbReference>
<dbReference type="AlphaFoldDB" id="A0A2S7K531"/>
<dbReference type="OrthoDB" id="26840at2"/>
<organism evidence="2 3">
    <name type="scientific">Hyphococcus luteus</name>
    <dbReference type="NCBI Taxonomy" id="2058213"/>
    <lineage>
        <taxon>Bacteria</taxon>
        <taxon>Pseudomonadati</taxon>
        <taxon>Pseudomonadota</taxon>
        <taxon>Alphaproteobacteria</taxon>
        <taxon>Parvularculales</taxon>
        <taxon>Parvularculaceae</taxon>
        <taxon>Hyphococcus</taxon>
    </lineage>
</organism>
<protein>
    <recommendedName>
        <fullName evidence="1">SnoaL-like domain-containing protein</fullName>
    </recommendedName>
</protein>
<dbReference type="Pfam" id="PF12680">
    <property type="entry name" value="SnoaL_2"/>
    <property type="match status" value="1"/>
</dbReference>
<accession>A0A2S7K531</accession>
<dbReference type="Gene3D" id="3.10.450.50">
    <property type="match status" value="1"/>
</dbReference>
<dbReference type="InterPro" id="IPR032710">
    <property type="entry name" value="NTF2-like_dom_sf"/>
</dbReference>
<evidence type="ECO:0000259" key="1">
    <source>
        <dbReference type="Pfam" id="PF12680"/>
    </source>
</evidence>
<evidence type="ECO:0000313" key="2">
    <source>
        <dbReference type="EMBL" id="PQA87602.1"/>
    </source>
</evidence>
<proteinExistence type="predicted"/>
<evidence type="ECO:0000313" key="3">
    <source>
        <dbReference type="Proteomes" id="UP000239504"/>
    </source>
</evidence>